<accession>A0ABU3MJ12</accession>
<comment type="caution">
    <text evidence="1">The sequence shown here is derived from an EMBL/GenBank/DDBJ whole genome shotgun (WGS) entry which is preliminary data.</text>
</comment>
<dbReference type="RefSeq" id="WP_314283190.1">
    <property type="nucleotide sequence ID" value="NZ_JAVVDO010000029.1"/>
</dbReference>
<dbReference type="Proteomes" id="UP001258945">
    <property type="component" value="Unassembled WGS sequence"/>
</dbReference>
<protein>
    <recommendedName>
        <fullName evidence="3">Peptidase C39-like domain-containing protein</fullName>
    </recommendedName>
</protein>
<gene>
    <name evidence="1" type="ORF">RQ831_15790</name>
</gene>
<name>A0ABU3MJ12_9PROT</name>
<proteinExistence type="predicted"/>
<sequence length="160" mass="17663">MALRTCGQLAAENAGSEVWCGPTAVALLTGQPYPRAVEAIRAADPADRLNRAKVMRASNWHHLLAALTAGGVEHEARRVSPRLVRGRWAWPTLASYARTLEPGWFLLRVTGHFLLLHVAPDRTATIHDNHGDPRRLDSKRARAARRVTHCARIPHGPKEA</sequence>
<reference evidence="1 2" key="1">
    <citation type="journal article" date="2019" name="Microb. Pathog.">
        <title>Comparison of VITEK 2, MALDI-TOF MS, 16S rRNA gene sequencing, and whole-genome sequencing for identification of Roseomonas mucosa.</title>
        <authorList>
            <person name="Rudolph W.W."/>
            <person name="Gunzer F."/>
            <person name="Trauth M."/>
            <person name="Bunk B."/>
            <person name="Bigge R."/>
            <person name="Schrottner P."/>
        </authorList>
    </citation>
    <scope>NUCLEOTIDE SEQUENCE [LARGE SCALE GENOMIC DNA]</scope>
    <source>
        <strain evidence="1 2">DSM 103800</strain>
    </source>
</reference>
<evidence type="ECO:0000313" key="2">
    <source>
        <dbReference type="Proteomes" id="UP001258945"/>
    </source>
</evidence>
<evidence type="ECO:0000313" key="1">
    <source>
        <dbReference type="EMBL" id="MDT8332523.1"/>
    </source>
</evidence>
<organism evidence="1 2">
    <name type="scientific">Roseomonas gilardii</name>
    <dbReference type="NCBI Taxonomy" id="257708"/>
    <lineage>
        <taxon>Bacteria</taxon>
        <taxon>Pseudomonadati</taxon>
        <taxon>Pseudomonadota</taxon>
        <taxon>Alphaproteobacteria</taxon>
        <taxon>Acetobacterales</taxon>
        <taxon>Roseomonadaceae</taxon>
        <taxon>Roseomonas</taxon>
    </lineage>
</organism>
<dbReference type="EMBL" id="JAVVDO010000029">
    <property type="protein sequence ID" value="MDT8332523.1"/>
    <property type="molecule type" value="Genomic_DNA"/>
</dbReference>
<evidence type="ECO:0008006" key="3">
    <source>
        <dbReference type="Google" id="ProtNLM"/>
    </source>
</evidence>
<keyword evidence="2" id="KW-1185">Reference proteome</keyword>